<evidence type="ECO:0000313" key="2">
    <source>
        <dbReference type="Proteomes" id="UP000036503"/>
    </source>
</evidence>
<name>A0A0J6WRW2_9FIRM</name>
<organism evidence="1 2">
    <name type="scientific">Megasphaera cerevisiae DSM 20462</name>
    <dbReference type="NCBI Taxonomy" id="1122219"/>
    <lineage>
        <taxon>Bacteria</taxon>
        <taxon>Bacillati</taxon>
        <taxon>Bacillota</taxon>
        <taxon>Negativicutes</taxon>
        <taxon>Veillonellales</taxon>
        <taxon>Veillonellaceae</taxon>
        <taxon>Megasphaera</taxon>
    </lineage>
</organism>
<dbReference type="GO" id="GO:0009295">
    <property type="term" value="C:nucleoid"/>
    <property type="evidence" value="ECO:0007669"/>
    <property type="project" value="InterPro"/>
</dbReference>
<dbReference type="InParanoid" id="A0A0J6WRW2"/>
<dbReference type="STRING" id="39029.BSR42_05210"/>
<dbReference type="Proteomes" id="UP000036503">
    <property type="component" value="Unassembled WGS sequence"/>
</dbReference>
<evidence type="ECO:0008006" key="3">
    <source>
        <dbReference type="Google" id="ProtNLM"/>
    </source>
</evidence>
<proteinExistence type="predicted"/>
<comment type="caution">
    <text evidence="1">The sequence shown here is derived from an EMBL/GenBank/DDBJ whole genome shotgun (WGS) entry which is preliminary data.</text>
</comment>
<dbReference type="Pfam" id="PF04245">
    <property type="entry name" value="NA37"/>
    <property type="match status" value="1"/>
</dbReference>
<sequence>MIIHKAILHIFDFNTNMCILSQKELDFGSDIVYEYVDKRIMRILNDPGQKTGVFYATSSFQSLVQQLAGKAMEFGEFAATAGKELYQILAQCDVSESIDFLAVDFQNDNDAHCIGLLLLDNKTAYTHQILDDGGMVCNQLIKHQAILPGVSQKAEAYAIINLQDFSIHFVDTKRQLNGEPVYVLPDRLLQCTSVISGREAVKIVSTIAAKVAQEHGASPVEALSKTKNYLTENAETADTFSPQHLGADVFAHSSVMQQEFEAQVQEAQLPAAIAVQKDFVQKAGRSHKIKTDTGIEIIFPSEYVENTDYIQFINNPDGTISIELKNIGKIVNK</sequence>
<dbReference type="EMBL" id="LEKT01000029">
    <property type="protein sequence ID" value="KMO86225.1"/>
    <property type="molecule type" value="Genomic_DNA"/>
</dbReference>
<dbReference type="RefSeq" id="WP_048514565.1">
    <property type="nucleotide sequence ID" value="NZ_FUXD01000030.1"/>
</dbReference>
<protein>
    <recommendedName>
        <fullName evidence="3">Nucleoid-associated protein</fullName>
    </recommendedName>
</protein>
<dbReference type="InterPro" id="IPR007358">
    <property type="entry name" value="Nucleoid_associated_NdpA"/>
</dbReference>
<dbReference type="AlphaFoldDB" id="A0A0J6WRW2"/>
<dbReference type="PATRIC" id="fig|1122219.3.peg.1572"/>
<reference evidence="1 2" key="1">
    <citation type="submission" date="2015-06" db="EMBL/GenBank/DDBJ databases">
        <title>Draft genome sequence of beer spoilage bacterium Megasphaera cerevisiae type strain 20462.</title>
        <authorList>
            <person name="Kutumbaka K."/>
            <person name="Pasmowitz J."/>
            <person name="Mategko J."/>
            <person name="Reyes D."/>
            <person name="Friedrich A."/>
            <person name="Han S."/>
            <person name="Martens-Habbena W."/>
            <person name="Neal-McKinney J."/>
            <person name="Janagama H.K."/>
            <person name="Nadala C."/>
            <person name="Samadpour M."/>
        </authorList>
    </citation>
    <scope>NUCLEOTIDE SEQUENCE [LARGE SCALE GENOMIC DNA]</scope>
    <source>
        <strain evidence="1 2">DSM 20462</strain>
    </source>
</reference>
<gene>
    <name evidence="1" type="ORF">AB840_09300</name>
</gene>
<keyword evidence="2" id="KW-1185">Reference proteome</keyword>
<dbReference type="OrthoDB" id="3171075at2"/>
<evidence type="ECO:0000313" key="1">
    <source>
        <dbReference type="EMBL" id="KMO86225.1"/>
    </source>
</evidence>
<accession>A0A0J6WRW2</accession>